<keyword evidence="3" id="KW-1185">Reference proteome</keyword>
<feature type="compositionally biased region" description="Basic residues" evidence="1">
    <location>
        <begin position="9"/>
        <end position="22"/>
    </location>
</feature>
<accession>F5RH86</accession>
<protein>
    <submittedName>
        <fullName evidence="2">Basic protein</fullName>
    </submittedName>
</protein>
<sequence>MNASGGRRPATRVTRHRGRRRTGSQEAEQALRRNIGTPAWRDRHRSGGGTGNGYDQIPAQQ</sequence>
<feature type="region of interest" description="Disordered" evidence="1">
    <location>
        <begin position="1"/>
        <end position="61"/>
    </location>
</feature>
<dbReference type="EMBL" id="AFHG01000059">
    <property type="protein sequence ID" value="EGK69718.1"/>
    <property type="molecule type" value="Genomic_DNA"/>
</dbReference>
<organism evidence="2 3">
    <name type="scientific">Methyloversatilis universalis (strain ATCC BAA-1314 / DSM 25237 / JCM 13912 / CCUG 52030 / FAM5)</name>
    <dbReference type="NCBI Taxonomy" id="1000565"/>
    <lineage>
        <taxon>Bacteria</taxon>
        <taxon>Pseudomonadati</taxon>
        <taxon>Pseudomonadota</taxon>
        <taxon>Betaproteobacteria</taxon>
        <taxon>Nitrosomonadales</taxon>
        <taxon>Sterolibacteriaceae</taxon>
        <taxon>Methyloversatilis</taxon>
    </lineage>
</organism>
<gene>
    <name evidence="2" type="ORF">METUNv1_03681</name>
</gene>
<reference evidence="2 3" key="1">
    <citation type="journal article" date="2011" name="J. Bacteriol.">
        <title>Genome sequence of Methyloversatilis universalis FAM5T, a methylotrophic representative of the order Rhodocyclales.</title>
        <authorList>
            <person name="Kittichotirat W."/>
            <person name="Good N.M."/>
            <person name="Hall R."/>
            <person name="Bringel F."/>
            <person name="Lajus A."/>
            <person name="Medigue C."/>
            <person name="Smalley N.E."/>
            <person name="Beck D."/>
            <person name="Bumgarner R."/>
            <person name="Vuilleumier S."/>
            <person name="Kalyuzhnaya M.G."/>
        </authorList>
    </citation>
    <scope>NUCLEOTIDE SEQUENCE [LARGE SCALE GENOMIC DNA]</scope>
    <source>
        <strain evidence="3">ATCC BAA-1314 / JCM 13912 / FAM5</strain>
    </source>
</reference>
<dbReference type="STRING" id="1000565.METUNv1_03681"/>
<evidence type="ECO:0000313" key="2">
    <source>
        <dbReference type="EMBL" id="EGK69718.1"/>
    </source>
</evidence>
<name>F5RH86_METUF</name>
<proteinExistence type="predicted"/>
<dbReference type="AlphaFoldDB" id="F5RH86"/>
<dbReference type="Proteomes" id="UP000005019">
    <property type="component" value="Unassembled WGS sequence"/>
</dbReference>
<comment type="caution">
    <text evidence="2">The sequence shown here is derived from an EMBL/GenBank/DDBJ whole genome shotgun (WGS) entry which is preliminary data.</text>
</comment>
<evidence type="ECO:0000256" key="1">
    <source>
        <dbReference type="SAM" id="MobiDB-lite"/>
    </source>
</evidence>
<evidence type="ECO:0000313" key="3">
    <source>
        <dbReference type="Proteomes" id="UP000005019"/>
    </source>
</evidence>